<evidence type="ECO:0000313" key="2">
    <source>
        <dbReference type="EMBL" id="MDU0114276.1"/>
    </source>
</evidence>
<organism evidence="2 3">
    <name type="scientific">Psychrosphaera aquimarina</name>
    <dbReference type="NCBI Taxonomy" id="2044854"/>
    <lineage>
        <taxon>Bacteria</taxon>
        <taxon>Pseudomonadati</taxon>
        <taxon>Pseudomonadota</taxon>
        <taxon>Gammaproteobacteria</taxon>
        <taxon>Alteromonadales</taxon>
        <taxon>Pseudoalteromonadaceae</taxon>
        <taxon>Psychrosphaera</taxon>
    </lineage>
</organism>
<feature type="transmembrane region" description="Helical" evidence="1">
    <location>
        <begin position="72"/>
        <end position="89"/>
    </location>
</feature>
<dbReference type="InterPro" id="IPR004891">
    <property type="entry name" value="Mercury-R_MerC"/>
</dbReference>
<accession>A0ABU3R3L1</accession>
<dbReference type="EMBL" id="JAWCUA010000010">
    <property type="protein sequence ID" value="MDU0114276.1"/>
    <property type="molecule type" value="Genomic_DNA"/>
</dbReference>
<dbReference type="Proteomes" id="UP001257914">
    <property type="component" value="Unassembled WGS sequence"/>
</dbReference>
<dbReference type="Pfam" id="PF03203">
    <property type="entry name" value="MerC"/>
    <property type="match status" value="1"/>
</dbReference>
<dbReference type="RefSeq" id="WP_216053645.1">
    <property type="nucleotide sequence ID" value="NZ_JAWCUA010000010.1"/>
</dbReference>
<name>A0ABU3R3L1_9GAMM</name>
<sequence length="119" mass="12830">MRDVLGAWLSVLCMIHCFLPILLVAFGASLGLSHMAESIHEGWMHTALLTPIIIILAVSLPKAYVAHRNRNPAILAVLGVITLSIAILIGDTTETVLTIIGSVFVISAHLINRKKLKSV</sequence>
<feature type="transmembrane region" description="Helical" evidence="1">
    <location>
        <begin position="7"/>
        <end position="30"/>
    </location>
</feature>
<keyword evidence="1" id="KW-0812">Transmembrane</keyword>
<keyword evidence="1" id="KW-0472">Membrane</keyword>
<feature type="transmembrane region" description="Helical" evidence="1">
    <location>
        <begin position="95"/>
        <end position="112"/>
    </location>
</feature>
<evidence type="ECO:0000313" key="3">
    <source>
        <dbReference type="Proteomes" id="UP001257914"/>
    </source>
</evidence>
<proteinExistence type="predicted"/>
<evidence type="ECO:0000256" key="1">
    <source>
        <dbReference type="SAM" id="Phobius"/>
    </source>
</evidence>
<comment type="caution">
    <text evidence="2">The sequence shown here is derived from an EMBL/GenBank/DDBJ whole genome shotgun (WGS) entry which is preliminary data.</text>
</comment>
<reference evidence="2 3" key="1">
    <citation type="submission" date="2023-10" db="EMBL/GenBank/DDBJ databases">
        <title>Psychrosphaera aquimaarina strain SW33 isolated from seawater.</title>
        <authorList>
            <person name="Bayburt H."/>
            <person name="Kim J.M."/>
            <person name="Choi B.J."/>
            <person name="Jeon C.O."/>
        </authorList>
    </citation>
    <scope>NUCLEOTIDE SEQUENCE [LARGE SCALE GENOMIC DNA]</scope>
    <source>
        <strain evidence="2 3">KCTC 52743</strain>
    </source>
</reference>
<protein>
    <submittedName>
        <fullName evidence="2">MerC domain-containing protein</fullName>
    </submittedName>
</protein>
<keyword evidence="1" id="KW-1133">Transmembrane helix</keyword>
<feature type="transmembrane region" description="Helical" evidence="1">
    <location>
        <begin position="42"/>
        <end position="60"/>
    </location>
</feature>
<gene>
    <name evidence="2" type="ORF">RT723_15010</name>
</gene>
<keyword evidence="3" id="KW-1185">Reference proteome</keyword>